<reference evidence="2" key="2">
    <citation type="submission" date="2015-01" db="EMBL/GenBank/DDBJ databases">
        <title>Evolutionary Origins and Diversification of the Mycorrhizal Mutualists.</title>
        <authorList>
            <consortium name="DOE Joint Genome Institute"/>
            <consortium name="Mycorrhizal Genomics Consortium"/>
            <person name="Kohler A."/>
            <person name="Kuo A."/>
            <person name="Nagy L.G."/>
            <person name="Floudas D."/>
            <person name="Copeland A."/>
            <person name="Barry K.W."/>
            <person name="Cichocki N."/>
            <person name="Veneault-Fourrey C."/>
            <person name="LaButti K."/>
            <person name="Lindquist E.A."/>
            <person name="Lipzen A."/>
            <person name="Lundell T."/>
            <person name="Morin E."/>
            <person name="Murat C."/>
            <person name="Riley R."/>
            <person name="Ohm R."/>
            <person name="Sun H."/>
            <person name="Tunlid A."/>
            <person name="Henrissat B."/>
            <person name="Grigoriev I.V."/>
            <person name="Hibbett D.S."/>
            <person name="Martin F."/>
        </authorList>
    </citation>
    <scope>NUCLEOTIDE SEQUENCE [LARGE SCALE GENOMIC DNA]</scope>
    <source>
        <strain evidence="2">LaAM-08-1</strain>
    </source>
</reference>
<reference evidence="1 2" key="1">
    <citation type="submission" date="2014-04" db="EMBL/GenBank/DDBJ databases">
        <authorList>
            <consortium name="DOE Joint Genome Institute"/>
            <person name="Kuo A."/>
            <person name="Kohler A."/>
            <person name="Nagy L.G."/>
            <person name="Floudas D."/>
            <person name="Copeland A."/>
            <person name="Barry K.W."/>
            <person name="Cichocki N."/>
            <person name="Veneault-Fourrey C."/>
            <person name="LaButti K."/>
            <person name="Lindquist E.A."/>
            <person name="Lipzen A."/>
            <person name="Lundell T."/>
            <person name="Morin E."/>
            <person name="Murat C."/>
            <person name="Sun H."/>
            <person name="Tunlid A."/>
            <person name="Henrissat B."/>
            <person name="Grigoriev I.V."/>
            <person name="Hibbett D.S."/>
            <person name="Martin F."/>
            <person name="Nordberg H.P."/>
            <person name="Cantor M.N."/>
            <person name="Hua S.X."/>
        </authorList>
    </citation>
    <scope>NUCLEOTIDE SEQUENCE [LARGE SCALE GENOMIC DNA]</scope>
    <source>
        <strain evidence="1 2">LaAM-08-1</strain>
    </source>
</reference>
<gene>
    <name evidence="1" type="ORF">K443DRAFT_680721</name>
</gene>
<accession>A0A0C9XLZ9</accession>
<name>A0A0C9XLZ9_9AGAR</name>
<evidence type="ECO:0000313" key="2">
    <source>
        <dbReference type="Proteomes" id="UP000054477"/>
    </source>
</evidence>
<dbReference type="Proteomes" id="UP000054477">
    <property type="component" value="Unassembled WGS sequence"/>
</dbReference>
<sequence length="61" mass="7041">MNYHNEQEPMTSEVEDEILSGVDLESSRRLNANLKSEHMKITKKVDLSFPTDPMVCFSRLV</sequence>
<evidence type="ECO:0000313" key="1">
    <source>
        <dbReference type="EMBL" id="KIJ98536.1"/>
    </source>
</evidence>
<protein>
    <submittedName>
        <fullName evidence="1">Unplaced genomic scaffold K443scaffold_132, whole genome shotgun sequence</fullName>
    </submittedName>
</protein>
<organism evidence="1 2">
    <name type="scientific">Laccaria amethystina LaAM-08-1</name>
    <dbReference type="NCBI Taxonomy" id="1095629"/>
    <lineage>
        <taxon>Eukaryota</taxon>
        <taxon>Fungi</taxon>
        <taxon>Dikarya</taxon>
        <taxon>Basidiomycota</taxon>
        <taxon>Agaricomycotina</taxon>
        <taxon>Agaricomycetes</taxon>
        <taxon>Agaricomycetidae</taxon>
        <taxon>Agaricales</taxon>
        <taxon>Agaricineae</taxon>
        <taxon>Hydnangiaceae</taxon>
        <taxon>Laccaria</taxon>
    </lineage>
</organism>
<dbReference type="AlphaFoldDB" id="A0A0C9XLZ9"/>
<dbReference type="EMBL" id="KN838667">
    <property type="protein sequence ID" value="KIJ98536.1"/>
    <property type="molecule type" value="Genomic_DNA"/>
</dbReference>
<dbReference type="HOGENOM" id="CLU_2922933_0_0_1"/>
<keyword evidence="2" id="KW-1185">Reference proteome</keyword>
<proteinExistence type="predicted"/>